<organism evidence="2 3">
    <name type="scientific">Colletotrichum sojae</name>
    <dbReference type="NCBI Taxonomy" id="2175907"/>
    <lineage>
        <taxon>Eukaryota</taxon>
        <taxon>Fungi</taxon>
        <taxon>Dikarya</taxon>
        <taxon>Ascomycota</taxon>
        <taxon>Pezizomycotina</taxon>
        <taxon>Sordariomycetes</taxon>
        <taxon>Hypocreomycetidae</taxon>
        <taxon>Glomerellales</taxon>
        <taxon>Glomerellaceae</taxon>
        <taxon>Colletotrichum</taxon>
        <taxon>Colletotrichum orchidearum species complex</taxon>
    </lineage>
</organism>
<feature type="region of interest" description="Disordered" evidence="1">
    <location>
        <begin position="1"/>
        <end position="34"/>
    </location>
</feature>
<keyword evidence="3" id="KW-1185">Reference proteome</keyword>
<feature type="region of interest" description="Disordered" evidence="1">
    <location>
        <begin position="110"/>
        <end position="134"/>
    </location>
</feature>
<sequence>MARNPNRCPQEMKAIRDAPSGWAGRGDDSQRRNDDAIGREFLGGIPVSSATLARERDLISLVAASFISSNQTLVNCSAISSAASEVQSGRAFQVPSMGLPVRPDRHPRAVRGAQPLTPPLLGARTVPGEEPQERQRLTDGVVDSLTLTSGMRANGGRPGLGTAAVGARTLEKKRIQCRVSGRPCERAEGRDEALPGPFVELEAQVPDGSPIGPRSPALALALDDGNDTLPRIRTTRKEWKHDTMFWTASVCFRLAASGPTGGEEKPEKF</sequence>
<protein>
    <submittedName>
        <fullName evidence="2">Uncharacterized protein</fullName>
    </submittedName>
</protein>
<reference evidence="2 3" key="1">
    <citation type="journal article" date="2020" name="Phytopathology">
        <title>Genome Sequence Resources of Colletotrichum truncatum, C. plurivorum, C. musicola, and C. sojae: Four Species Pathogenic to Soybean (Glycine max).</title>
        <authorList>
            <person name="Rogerio F."/>
            <person name="Boufleur T.R."/>
            <person name="Ciampi-Guillardi M."/>
            <person name="Sukno S.A."/>
            <person name="Thon M.R."/>
            <person name="Massola Junior N.S."/>
            <person name="Baroncelli R."/>
        </authorList>
    </citation>
    <scope>NUCLEOTIDE SEQUENCE [LARGE SCALE GENOMIC DNA]</scope>
    <source>
        <strain evidence="2 3">LFN0009</strain>
    </source>
</reference>
<name>A0A8H6JUP5_9PEZI</name>
<proteinExistence type="predicted"/>
<gene>
    <name evidence="2" type="ORF">CSOJ01_01370</name>
</gene>
<feature type="compositionally biased region" description="Basic and acidic residues" evidence="1">
    <location>
        <begin position="25"/>
        <end position="34"/>
    </location>
</feature>
<evidence type="ECO:0000313" key="2">
    <source>
        <dbReference type="EMBL" id="KAF6819313.1"/>
    </source>
</evidence>
<evidence type="ECO:0000313" key="3">
    <source>
        <dbReference type="Proteomes" id="UP000652219"/>
    </source>
</evidence>
<dbReference type="Proteomes" id="UP000652219">
    <property type="component" value="Unassembled WGS sequence"/>
</dbReference>
<evidence type="ECO:0000256" key="1">
    <source>
        <dbReference type="SAM" id="MobiDB-lite"/>
    </source>
</evidence>
<dbReference type="AlphaFoldDB" id="A0A8H6JUP5"/>
<dbReference type="EMBL" id="WIGN01000010">
    <property type="protein sequence ID" value="KAF6819313.1"/>
    <property type="molecule type" value="Genomic_DNA"/>
</dbReference>
<comment type="caution">
    <text evidence="2">The sequence shown here is derived from an EMBL/GenBank/DDBJ whole genome shotgun (WGS) entry which is preliminary data.</text>
</comment>
<accession>A0A8H6JUP5</accession>